<dbReference type="Proteomes" id="UP000663912">
    <property type="component" value="Chromosome 2"/>
</dbReference>
<evidence type="ECO:0000313" key="2">
    <source>
        <dbReference type="EMBL" id="NTF39394.1"/>
    </source>
</evidence>
<evidence type="ECO:0000313" key="4">
    <source>
        <dbReference type="Proteomes" id="UP000663912"/>
    </source>
</evidence>
<gene>
    <name evidence="2" type="ORF">G6L72_22065</name>
    <name evidence="3" type="ORF">G6M88_21970</name>
</gene>
<evidence type="ECO:0000313" key="5">
    <source>
        <dbReference type="Proteomes" id="UP000822331"/>
    </source>
</evidence>
<reference evidence="3" key="2">
    <citation type="submission" date="2020-02" db="EMBL/GenBank/DDBJ databases">
        <title>Unexpected conservation and global transmission of agrobacterial virulence plasmids.</title>
        <authorList>
            <person name="Weisberg A.J."/>
            <person name="Davis E.W. II"/>
            <person name="Tabima J.R."/>
            <person name="Belcher M.S."/>
            <person name="Miller M."/>
            <person name="Kuo C.-H."/>
            <person name="Loper J.E."/>
            <person name="Grunwald N.J."/>
            <person name="Putnam M.L."/>
            <person name="Chang J.H."/>
        </authorList>
    </citation>
    <scope>NUCLEOTIDE SEQUENCE</scope>
    <source>
        <strain evidence="3">W2/73</strain>
    </source>
</reference>
<accession>A0AAE7R855</accession>
<sequence>MRAIAITIATVVSIYAGSSAAAPVEMTVDRLISICMASDIQDVSAKGEELGWQRMSEADTSEWRSAFQGYNGGSVEVVGWKREQSDSTDPLSFWIAVGPSGHQACTYSTNHPAGLVDALKSRLGSPDDFEKMEEIESTTAFWNKEGIEYAFTQTGSSAMIQISKGR</sequence>
<dbReference type="EMBL" id="JAAMCP010000012">
    <property type="protein sequence ID" value="NTF39394.1"/>
    <property type="molecule type" value="Genomic_DNA"/>
</dbReference>
<feature type="chain" id="PRO_5042284276" evidence="1">
    <location>
        <begin position="22"/>
        <end position="166"/>
    </location>
</feature>
<dbReference type="Proteomes" id="UP000822331">
    <property type="component" value="Unassembled WGS sequence"/>
</dbReference>
<protein>
    <submittedName>
        <fullName evidence="3">Uncharacterized protein</fullName>
    </submittedName>
</protein>
<dbReference type="KEGG" id="arui:G6M88_21970"/>
<keyword evidence="1" id="KW-0732">Signal</keyword>
<name>A0AAE7R855_9HYPH</name>
<evidence type="ECO:0000256" key="1">
    <source>
        <dbReference type="SAM" id="SignalP"/>
    </source>
</evidence>
<proteinExistence type="predicted"/>
<organism evidence="3 4">
    <name type="scientific">Agrobacterium rubi</name>
    <dbReference type="NCBI Taxonomy" id="28099"/>
    <lineage>
        <taxon>Bacteria</taxon>
        <taxon>Pseudomonadati</taxon>
        <taxon>Pseudomonadota</taxon>
        <taxon>Alphaproteobacteria</taxon>
        <taxon>Hyphomicrobiales</taxon>
        <taxon>Rhizobiaceae</taxon>
        <taxon>Rhizobium/Agrobacterium group</taxon>
        <taxon>Agrobacterium</taxon>
    </lineage>
</organism>
<evidence type="ECO:0000313" key="3">
    <source>
        <dbReference type="EMBL" id="QTG03029.1"/>
    </source>
</evidence>
<dbReference type="RefSeq" id="WP_141680647.1">
    <property type="nucleotide sequence ID" value="NZ_CP049207.1"/>
</dbReference>
<feature type="signal peptide" evidence="1">
    <location>
        <begin position="1"/>
        <end position="21"/>
    </location>
</feature>
<keyword evidence="5" id="KW-1185">Reference proteome</keyword>
<reference evidence="2 5" key="1">
    <citation type="journal article" date="2020" name="Science">
        <title>Unexpected conservation and global transmission of agrobacterial virulence plasmids.</title>
        <authorList>
            <person name="Weisberg A.J."/>
            <person name="Davis E.W. 2nd"/>
            <person name="Tabima J."/>
            <person name="Belcher M.S."/>
            <person name="Miller M."/>
            <person name="Kuo C.H."/>
            <person name="Loper J.E."/>
            <person name="Grunwald N.J."/>
            <person name="Putnam M.L."/>
            <person name="Chang J.H."/>
        </authorList>
    </citation>
    <scope>NUCLEOTIDE SEQUENCE [LARGE SCALE GENOMIC DNA]</scope>
    <source>
        <strain evidence="2 5">A19/93</strain>
    </source>
</reference>
<dbReference type="AlphaFoldDB" id="A0AAE7R855"/>
<dbReference type="EMBL" id="CP049207">
    <property type="protein sequence ID" value="QTG03029.1"/>
    <property type="molecule type" value="Genomic_DNA"/>
</dbReference>